<keyword evidence="4" id="KW-0677">Repeat</keyword>
<dbReference type="EMBL" id="UFQT01000052">
    <property type="protein sequence ID" value="SSX19043.1"/>
    <property type="molecule type" value="Genomic_DNA"/>
</dbReference>
<dbReference type="PRINTS" id="PR00759">
    <property type="entry name" value="BASICPTASE"/>
</dbReference>
<keyword evidence="5" id="KW-0130">Cell adhesion</keyword>
<dbReference type="InterPro" id="IPR042307">
    <property type="entry name" value="Reeler_sf"/>
</dbReference>
<feature type="domain" description="Spondin" evidence="10">
    <location>
        <begin position="281"/>
        <end position="469"/>
    </location>
</feature>
<dbReference type="InterPro" id="IPR036383">
    <property type="entry name" value="TSP1_rpt_sf"/>
</dbReference>
<gene>
    <name evidence="11" type="primary">CSON011827</name>
</gene>
<evidence type="ECO:0000259" key="10">
    <source>
        <dbReference type="PROSITE" id="PS51020"/>
    </source>
</evidence>
<feature type="region of interest" description="Disordered" evidence="7">
    <location>
        <begin position="251"/>
        <end position="275"/>
    </location>
</feature>
<dbReference type="Gene3D" id="4.10.410.10">
    <property type="entry name" value="Pancreatic trypsin inhibitor Kunitz domain"/>
    <property type="match status" value="1"/>
</dbReference>
<feature type="compositionally biased region" description="Acidic residues" evidence="7">
    <location>
        <begin position="503"/>
        <end position="532"/>
    </location>
</feature>
<dbReference type="Pfam" id="PF00090">
    <property type="entry name" value="TSP_1"/>
    <property type="match status" value="2"/>
</dbReference>
<name>A0A336LQU2_CULSO</name>
<dbReference type="Pfam" id="PF02014">
    <property type="entry name" value="Reeler"/>
    <property type="match status" value="1"/>
</dbReference>
<dbReference type="PANTHER" id="PTHR11311">
    <property type="entry name" value="SPONDIN"/>
    <property type="match status" value="1"/>
</dbReference>
<dbReference type="Pfam" id="PF06468">
    <property type="entry name" value="Spond_N"/>
    <property type="match status" value="1"/>
</dbReference>
<dbReference type="AlphaFoldDB" id="A0A336LQU2"/>
<dbReference type="PROSITE" id="PS00280">
    <property type="entry name" value="BPTI_KUNITZ_1"/>
    <property type="match status" value="1"/>
</dbReference>
<evidence type="ECO:0000256" key="6">
    <source>
        <dbReference type="ARBA" id="ARBA00030964"/>
    </source>
</evidence>
<dbReference type="SUPFAM" id="SSF82895">
    <property type="entry name" value="TSP-1 type 1 repeat"/>
    <property type="match status" value="2"/>
</dbReference>
<dbReference type="Gene3D" id="2.60.40.2130">
    <property type="entry name" value="F-spondin domain"/>
    <property type="match status" value="1"/>
</dbReference>
<evidence type="ECO:0000256" key="1">
    <source>
        <dbReference type="ARBA" id="ARBA00004498"/>
    </source>
</evidence>
<keyword evidence="3" id="KW-0964">Secreted</keyword>
<dbReference type="SMART" id="SM00209">
    <property type="entry name" value="TSP1"/>
    <property type="match status" value="2"/>
</dbReference>
<dbReference type="VEuPathDB" id="VectorBase:CSON011827"/>
<dbReference type="GO" id="GO:0004867">
    <property type="term" value="F:serine-type endopeptidase inhibitor activity"/>
    <property type="evidence" value="ECO:0007669"/>
    <property type="project" value="InterPro"/>
</dbReference>
<evidence type="ECO:0000256" key="8">
    <source>
        <dbReference type="SAM" id="SignalP"/>
    </source>
</evidence>
<evidence type="ECO:0000256" key="3">
    <source>
        <dbReference type="ARBA" id="ARBA00022530"/>
    </source>
</evidence>
<keyword evidence="8" id="KW-0732">Signal</keyword>
<accession>A0A336LQU2</accession>
<feature type="chain" id="PRO_5016409688" description="Spondin-1" evidence="8">
    <location>
        <begin position="29"/>
        <end position="738"/>
    </location>
</feature>
<dbReference type="PROSITE" id="PS50092">
    <property type="entry name" value="TSP1"/>
    <property type="match status" value="2"/>
</dbReference>
<dbReference type="PANTHER" id="PTHR11311:SF16">
    <property type="entry name" value="SPONDIN-1"/>
    <property type="match status" value="1"/>
</dbReference>
<dbReference type="Gene3D" id="2.60.40.4060">
    <property type="entry name" value="Reeler domain"/>
    <property type="match status" value="1"/>
</dbReference>
<evidence type="ECO:0000313" key="11">
    <source>
        <dbReference type="EMBL" id="SSX19043.1"/>
    </source>
</evidence>
<sequence length="738" mass="84506">MFASRHHHFVQQLIATLLLLFMIDNVQNTKSSTNRQQTASSSSSSLCHFNSEIDPELRHNRVLDKKYQIKLDNENIKYFIPGDTYTITISGVKPNQHFNYFYLAAEATVPSESNIEQSSGLSSLSTTINEGNSYNSNNKTYQNVGTFQLLSSTFGKFSEKCPNFIMPSGTTSMSPKRKIQVLWTAPKGEIECVTLKAAVISNNNNNKQQKNNKAGFEVTKHHHSNVKYQNQYGMVRKKLCRQPGINLNEYEEDVGGDGNDNVHQIDNNNKKSMKNNGKPPILETCCACGEAKYELVFEGLWENDTNIRTSNGKSISFSDVIGASHSTDYILWNYGHHPSYGLKFLMKQGSSLKLESELKDQSEHIRTIIKARGISYPNIIGKSFAVFRVDSNHHLISLVSRLESSKEFSVGVSGFELCMKNCSWIIGDTINLYPWIERNGVIKRSKITRDLKPIARLYITRQSLYDDDCEMVNDGKFNHQSDEEEDEYNMFTYEEKHKNDLSESGDNEDEDDDDDEDDDGDVNEETDDENDECALTDWSEWTECNNSCGKGERSRSRKYKQHNDKCEKIHDTILQEIEECVGIDCPEDIKEYDTIEDELCRTTGWSEWSPCSKSCGRGRKARYRSLLSQSNITNEKQNVETVRLIERRCQHVNLVEERICGEDQPPCEDRLYHPPRYCTRKPKAGFCRKKLPRWYFDKDLDDCEPFSFTGCGGNNNNFHSYDDCLKVCKSQQIKASTS</sequence>
<evidence type="ECO:0000259" key="9">
    <source>
        <dbReference type="PROSITE" id="PS50279"/>
    </source>
</evidence>
<dbReference type="InterPro" id="IPR036880">
    <property type="entry name" value="Kunitz_BPTI_sf"/>
</dbReference>
<dbReference type="PROSITE" id="PS50279">
    <property type="entry name" value="BPTI_KUNITZ_2"/>
    <property type="match status" value="1"/>
</dbReference>
<dbReference type="InterPro" id="IPR020901">
    <property type="entry name" value="Prtase_inh_Kunz-CS"/>
</dbReference>
<dbReference type="InterPro" id="IPR002861">
    <property type="entry name" value="Reeler_dom"/>
</dbReference>
<organism evidence="11">
    <name type="scientific">Culicoides sonorensis</name>
    <name type="common">Biting midge</name>
    <dbReference type="NCBI Taxonomy" id="179676"/>
    <lineage>
        <taxon>Eukaryota</taxon>
        <taxon>Metazoa</taxon>
        <taxon>Ecdysozoa</taxon>
        <taxon>Arthropoda</taxon>
        <taxon>Hexapoda</taxon>
        <taxon>Insecta</taxon>
        <taxon>Pterygota</taxon>
        <taxon>Neoptera</taxon>
        <taxon>Endopterygota</taxon>
        <taxon>Diptera</taxon>
        <taxon>Nematocera</taxon>
        <taxon>Chironomoidea</taxon>
        <taxon>Ceratopogonidae</taxon>
        <taxon>Ceratopogoninae</taxon>
        <taxon>Culicoides</taxon>
        <taxon>Monoculicoides</taxon>
    </lineage>
</organism>
<dbReference type="InterPro" id="IPR051418">
    <property type="entry name" value="Spondin/Thrombospondin_T1"/>
</dbReference>
<dbReference type="CDD" id="cd08544">
    <property type="entry name" value="Reeler"/>
    <property type="match status" value="1"/>
</dbReference>
<dbReference type="InterPro" id="IPR002223">
    <property type="entry name" value="Kunitz_BPTI"/>
</dbReference>
<keyword evidence="3" id="KW-0272">Extracellular matrix</keyword>
<dbReference type="GO" id="GO:0007155">
    <property type="term" value="P:cell adhesion"/>
    <property type="evidence" value="ECO:0007669"/>
    <property type="project" value="UniProtKB-KW"/>
</dbReference>
<evidence type="ECO:0000256" key="7">
    <source>
        <dbReference type="SAM" id="MobiDB-lite"/>
    </source>
</evidence>
<dbReference type="PROSITE" id="PS51020">
    <property type="entry name" value="SPONDIN"/>
    <property type="match status" value="1"/>
</dbReference>
<evidence type="ECO:0000256" key="2">
    <source>
        <dbReference type="ARBA" id="ARBA00019594"/>
    </source>
</evidence>
<feature type="region of interest" description="Disordered" evidence="7">
    <location>
        <begin position="497"/>
        <end position="532"/>
    </location>
</feature>
<dbReference type="InterPro" id="IPR038678">
    <property type="entry name" value="Spondin_N_sf"/>
</dbReference>
<reference evidence="11" key="1">
    <citation type="submission" date="2018-07" db="EMBL/GenBank/DDBJ databases">
        <authorList>
            <person name="Quirk P.G."/>
            <person name="Krulwich T.A."/>
        </authorList>
    </citation>
    <scope>NUCLEOTIDE SEQUENCE</scope>
</reference>
<evidence type="ECO:0000256" key="4">
    <source>
        <dbReference type="ARBA" id="ARBA00022737"/>
    </source>
</evidence>
<comment type="subcellular location">
    <subcellularLocation>
        <location evidence="1">Secreted</location>
        <location evidence="1">Extracellular space</location>
        <location evidence="1">Extracellular matrix</location>
    </subcellularLocation>
</comment>
<dbReference type="Pfam" id="PF00014">
    <property type="entry name" value="Kunitz_BPTI"/>
    <property type="match status" value="1"/>
</dbReference>
<dbReference type="Gene3D" id="2.20.100.10">
    <property type="entry name" value="Thrombospondin type-1 (TSP1) repeat"/>
    <property type="match status" value="2"/>
</dbReference>
<dbReference type="InterPro" id="IPR000884">
    <property type="entry name" value="TSP1_rpt"/>
</dbReference>
<feature type="domain" description="BPTI/Kunitz inhibitor" evidence="9">
    <location>
        <begin position="678"/>
        <end position="728"/>
    </location>
</feature>
<feature type="signal peptide" evidence="8">
    <location>
        <begin position="1"/>
        <end position="28"/>
    </location>
</feature>
<proteinExistence type="predicted"/>
<evidence type="ECO:0000256" key="5">
    <source>
        <dbReference type="ARBA" id="ARBA00022889"/>
    </source>
</evidence>
<dbReference type="InterPro" id="IPR009465">
    <property type="entry name" value="Spondin_N"/>
</dbReference>
<dbReference type="GO" id="GO:0031012">
    <property type="term" value="C:extracellular matrix"/>
    <property type="evidence" value="ECO:0007669"/>
    <property type="project" value="TreeGrafter"/>
</dbReference>
<protein>
    <recommendedName>
        <fullName evidence="2">Spondin-1</fullName>
    </recommendedName>
    <alternativeName>
        <fullName evidence="6">F-spondin</fullName>
    </alternativeName>
</protein>
<dbReference type="SMART" id="SM00131">
    <property type="entry name" value="KU"/>
    <property type="match status" value="1"/>
</dbReference>
<dbReference type="SUPFAM" id="SSF57362">
    <property type="entry name" value="BPTI-like"/>
    <property type="match status" value="1"/>
</dbReference>
<dbReference type="OMA" id="EERICGE"/>
<dbReference type="CDD" id="cd00109">
    <property type="entry name" value="Kunitz-type"/>
    <property type="match status" value="1"/>
</dbReference>